<evidence type="ECO:0008006" key="9">
    <source>
        <dbReference type="Google" id="ProtNLM"/>
    </source>
</evidence>
<comment type="subcellular location">
    <subcellularLocation>
        <location evidence="1">Cell membrane</location>
        <topology evidence="1">Multi-pass membrane protein</topology>
    </subcellularLocation>
</comment>
<dbReference type="AlphaFoldDB" id="A0A7C1K108"/>
<evidence type="ECO:0000256" key="2">
    <source>
        <dbReference type="ARBA" id="ARBA00008929"/>
    </source>
</evidence>
<dbReference type="Gene3D" id="1.20.1630.10">
    <property type="entry name" value="Formate dehydrogenase/DMSO reductase domain"/>
    <property type="match status" value="1"/>
</dbReference>
<dbReference type="GO" id="GO:0005886">
    <property type="term" value="C:plasma membrane"/>
    <property type="evidence" value="ECO:0007669"/>
    <property type="project" value="UniProtKB-SubCell"/>
</dbReference>
<evidence type="ECO:0000256" key="4">
    <source>
        <dbReference type="ARBA" id="ARBA00022692"/>
    </source>
</evidence>
<evidence type="ECO:0000256" key="1">
    <source>
        <dbReference type="ARBA" id="ARBA00004651"/>
    </source>
</evidence>
<evidence type="ECO:0000256" key="3">
    <source>
        <dbReference type="ARBA" id="ARBA00022475"/>
    </source>
</evidence>
<feature type="transmembrane region" description="Helical" evidence="7">
    <location>
        <begin position="57"/>
        <end position="81"/>
    </location>
</feature>
<evidence type="ECO:0000313" key="8">
    <source>
        <dbReference type="EMBL" id="HDX32789.1"/>
    </source>
</evidence>
<dbReference type="EMBL" id="DSMG01000158">
    <property type="protein sequence ID" value="HDX32789.1"/>
    <property type="molecule type" value="Genomic_DNA"/>
</dbReference>
<sequence>MTTLSTSIPESRQQNWLQGAAWVLALIAAVIGVYGLYLRFTLGHAAANYGSYVPWGLWIAAYIALIGASAGAFAFAAVVFTLRKTSFYRLARLAMLLAFGAFAAGMMNVWLDLGHPFRFWKLLLQTSWTSIMGWMSWFYVVYGLILVIGLFITRNGVIPKFMERFSWISFLFAIAFAGAEGALFGVVGARALWESGLTPILFLVEAGLFGSGLVAVGALIFGCLNEKSARTMGTVMLIFLGLLLLLEWAEYTTALYASVPSKANAILTILTGPYWWVFWFIHLGLGVVLPALMLLFGRGNAWLTGLAGGLIAAMGLASKLNLVLPALAQEELDGLAHAFTGPGLTFTYFPSLMEWLVWIGSLGIGGLIVLVGFWIFNIATPTRSGVESL</sequence>
<evidence type="ECO:0000256" key="6">
    <source>
        <dbReference type="ARBA" id="ARBA00023136"/>
    </source>
</evidence>
<dbReference type="PANTHER" id="PTHR34856">
    <property type="entry name" value="PROTEIN NRFD"/>
    <property type="match status" value="1"/>
</dbReference>
<feature type="transmembrane region" description="Helical" evidence="7">
    <location>
        <begin position="200"/>
        <end position="224"/>
    </location>
</feature>
<feature type="transmembrane region" description="Helical" evidence="7">
    <location>
        <begin position="276"/>
        <end position="296"/>
    </location>
</feature>
<dbReference type="InterPro" id="IPR005614">
    <property type="entry name" value="NrfD-like"/>
</dbReference>
<feature type="transmembrane region" description="Helical" evidence="7">
    <location>
        <begin position="131"/>
        <end position="153"/>
    </location>
</feature>
<feature type="transmembrane region" description="Helical" evidence="7">
    <location>
        <begin position="355"/>
        <end position="376"/>
    </location>
</feature>
<dbReference type="PANTHER" id="PTHR34856:SF2">
    <property type="entry name" value="PROTEIN NRFD"/>
    <property type="match status" value="1"/>
</dbReference>
<accession>A0A7C1K108</accession>
<name>A0A7C1K108_9CHLR</name>
<organism evidence="8">
    <name type="scientific">Caldilinea aerophila</name>
    <dbReference type="NCBI Taxonomy" id="133453"/>
    <lineage>
        <taxon>Bacteria</taxon>
        <taxon>Bacillati</taxon>
        <taxon>Chloroflexota</taxon>
        <taxon>Caldilineae</taxon>
        <taxon>Caldilineales</taxon>
        <taxon>Caldilineaceae</taxon>
        <taxon>Caldilinea</taxon>
    </lineage>
</organism>
<evidence type="ECO:0000256" key="5">
    <source>
        <dbReference type="ARBA" id="ARBA00022989"/>
    </source>
</evidence>
<dbReference type="Pfam" id="PF03916">
    <property type="entry name" value="NrfD"/>
    <property type="match status" value="1"/>
</dbReference>
<evidence type="ECO:0000256" key="7">
    <source>
        <dbReference type="SAM" id="Phobius"/>
    </source>
</evidence>
<feature type="transmembrane region" description="Helical" evidence="7">
    <location>
        <begin position="20"/>
        <end position="37"/>
    </location>
</feature>
<proteinExistence type="inferred from homology"/>
<keyword evidence="6 7" id="KW-0472">Membrane</keyword>
<comment type="caution">
    <text evidence="8">The sequence shown here is derived from an EMBL/GenBank/DDBJ whole genome shotgun (WGS) entry which is preliminary data.</text>
</comment>
<feature type="transmembrane region" description="Helical" evidence="7">
    <location>
        <begin position="303"/>
        <end position="324"/>
    </location>
</feature>
<reference evidence="8" key="1">
    <citation type="journal article" date="2020" name="mSystems">
        <title>Genome- and Community-Level Interaction Insights into Carbon Utilization and Element Cycling Functions of Hydrothermarchaeota in Hydrothermal Sediment.</title>
        <authorList>
            <person name="Zhou Z."/>
            <person name="Liu Y."/>
            <person name="Xu W."/>
            <person name="Pan J."/>
            <person name="Luo Z.H."/>
            <person name="Li M."/>
        </authorList>
    </citation>
    <scope>NUCLEOTIDE SEQUENCE [LARGE SCALE GENOMIC DNA]</scope>
    <source>
        <strain evidence="8">SpSt-289</strain>
    </source>
</reference>
<keyword evidence="5 7" id="KW-1133">Transmembrane helix</keyword>
<feature type="transmembrane region" description="Helical" evidence="7">
    <location>
        <begin position="93"/>
        <end position="111"/>
    </location>
</feature>
<gene>
    <name evidence="8" type="ORF">ENQ20_15075</name>
</gene>
<feature type="transmembrane region" description="Helical" evidence="7">
    <location>
        <begin position="165"/>
        <end position="188"/>
    </location>
</feature>
<keyword evidence="3" id="KW-1003">Cell membrane</keyword>
<comment type="similarity">
    <text evidence="2">Belongs to the NrfD family.</text>
</comment>
<protein>
    <recommendedName>
        <fullName evidence="9">Polysulfide reductase NrfD</fullName>
    </recommendedName>
</protein>
<keyword evidence="4 7" id="KW-0812">Transmembrane</keyword>
<dbReference type="InterPro" id="IPR052049">
    <property type="entry name" value="Electron_transfer_protein"/>
</dbReference>
<feature type="transmembrane region" description="Helical" evidence="7">
    <location>
        <begin position="236"/>
        <end position="256"/>
    </location>
</feature>